<dbReference type="OrthoDB" id="9797742at2"/>
<accession>A0A1H2RHZ3</accession>
<name>A0A1H2RHZ3_9FIRM</name>
<proteinExistence type="predicted"/>
<dbReference type="Gene3D" id="3.90.550.10">
    <property type="entry name" value="Spore Coat Polysaccharide Biosynthesis Protein SpsA, Chain A"/>
    <property type="match status" value="1"/>
</dbReference>
<dbReference type="RefSeq" id="WP_159428580.1">
    <property type="nucleotide sequence ID" value="NZ_BSYN01000001.1"/>
</dbReference>
<dbReference type="InterPro" id="IPR029044">
    <property type="entry name" value="Nucleotide-diphossugar_trans"/>
</dbReference>
<dbReference type="AlphaFoldDB" id="A0A1H2RHZ3"/>
<dbReference type="EMBL" id="FNNG01000001">
    <property type="protein sequence ID" value="SDW18915.1"/>
    <property type="molecule type" value="Genomic_DNA"/>
</dbReference>
<dbReference type="Proteomes" id="UP000198828">
    <property type="component" value="Unassembled WGS sequence"/>
</dbReference>
<evidence type="ECO:0000259" key="1">
    <source>
        <dbReference type="Pfam" id="PF12804"/>
    </source>
</evidence>
<sequence>MITGIIMASGFSKRMGKDKLLMEIDGVKMLERVIRSCTQSILDRVILVYRKEEVRRIGEKYDIQTIYNPNAHLGQSESMKLGIRASLDSQAYMFLVGDQPFINSKLINRLIEEYKKGEYSIIIPCYNGRNGTPTIFSSRHRDELLKVEGDKGGRDIIKANIASVKKVYIEDERIGFDLDVLEDFTKQLF</sequence>
<keyword evidence="2" id="KW-0808">Transferase</keyword>
<dbReference type="InterPro" id="IPR025877">
    <property type="entry name" value="MobA-like_NTP_Trfase"/>
</dbReference>
<reference evidence="2 3" key="1">
    <citation type="submission" date="2016-10" db="EMBL/GenBank/DDBJ databases">
        <authorList>
            <person name="de Groot N.N."/>
        </authorList>
    </citation>
    <scope>NUCLEOTIDE SEQUENCE [LARGE SCALE GENOMIC DNA]</scope>
    <source>
        <strain evidence="2 3">DSM 23310</strain>
    </source>
</reference>
<evidence type="ECO:0000313" key="3">
    <source>
        <dbReference type="Proteomes" id="UP000198828"/>
    </source>
</evidence>
<gene>
    <name evidence="2" type="ORF">SAMN05660923_00381</name>
</gene>
<feature type="domain" description="MobA-like NTP transferase" evidence="1">
    <location>
        <begin position="4"/>
        <end position="160"/>
    </location>
</feature>
<dbReference type="Pfam" id="PF12804">
    <property type="entry name" value="NTP_transf_3"/>
    <property type="match status" value="1"/>
</dbReference>
<organism evidence="2 3">
    <name type="scientific">Tepidimicrobium xylanilyticum</name>
    <dbReference type="NCBI Taxonomy" id="1123352"/>
    <lineage>
        <taxon>Bacteria</taxon>
        <taxon>Bacillati</taxon>
        <taxon>Bacillota</taxon>
        <taxon>Tissierellia</taxon>
        <taxon>Tissierellales</taxon>
        <taxon>Tepidimicrobiaceae</taxon>
        <taxon>Tepidimicrobium</taxon>
    </lineage>
</organism>
<dbReference type="PANTHER" id="PTHR43777">
    <property type="entry name" value="MOLYBDENUM COFACTOR CYTIDYLYLTRANSFERASE"/>
    <property type="match status" value="1"/>
</dbReference>
<evidence type="ECO:0000313" key="2">
    <source>
        <dbReference type="EMBL" id="SDW18915.1"/>
    </source>
</evidence>
<protein>
    <submittedName>
        <fullName evidence="2">Molybdenum cofactor cytidylyltransferase</fullName>
    </submittedName>
</protein>
<keyword evidence="3" id="KW-1185">Reference proteome</keyword>
<dbReference type="GO" id="GO:0016779">
    <property type="term" value="F:nucleotidyltransferase activity"/>
    <property type="evidence" value="ECO:0007669"/>
    <property type="project" value="UniProtKB-KW"/>
</dbReference>
<dbReference type="PANTHER" id="PTHR43777:SF1">
    <property type="entry name" value="MOLYBDENUM COFACTOR CYTIDYLYLTRANSFERASE"/>
    <property type="match status" value="1"/>
</dbReference>
<dbReference type="CDD" id="cd04182">
    <property type="entry name" value="GT_2_like_f"/>
    <property type="match status" value="1"/>
</dbReference>
<dbReference type="SUPFAM" id="SSF53448">
    <property type="entry name" value="Nucleotide-diphospho-sugar transferases"/>
    <property type="match status" value="1"/>
</dbReference>
<keyword evidence="2" id="KW-0548">Nucleotidyltransferase</keyword>